<evidence type="ECO:0000313" key="2">
    <source>
        <dbReference type="Proteomes" id="UP001529369"/>
    </source>
</evidence>
<dbReference type="EMBL" id="JAUFPN010000059">
    <property type="protein sequence ID" value="MDN3564075.1"/>
    <property type="molecule type" value="Genomic_DNA"/>
</dbReference>
<evidence type="ECO:0000313" key="1">
    <source>
        <dbReference type="EMBL" id="MDN3564075.1"/>
    </source>
</evidence>
<sequence length="181" mass="21130">MSKTHKEIFNWNEFPETATILAIRNARHHNLANRIRGIYTYHLQQAHPEDFKEYLLVDYPESDDGGDTFDTPVSWYDLETLLSMPPTKTRLRPNVNSLISEYMMRDIFNKYPSKYSIEKQVIFFNIIPIVVNAAIKISPLIKSFVKARSLEAKTYLDLFSFMDSINTKKHIIDKIQISLPS</sequence>
<name>A0ABT8A2W4_9PROT</name>
<dbReference type="RefSeq" id="WP_290315864.1">
    <property type="nucleotide sequence ID" value="NZ_JAUFPN010000059.1"/>
</dbReference>
<protein>
    <submittedName>
        <fullName evidence="1">Uncharacterized protein</fullName>
    </submittedName>
</protein>
<keyword evidence="2" id="KW-1185">Reference proteome</keyword>
<comment type="caution">
    <text evidence="1">The sequence shown here is derived from an EMBL/GenBank/DDBJ whole genome shotgun (WGS) entry which is preliminary data.</text>
</comment>
<accession>A0ABT8A2W4</accession>
<gene>
    <name evidence="1" type="ORF">QWZ14_06745</name>
</gene>
<reference evidence="2" key="1">
    <citation type="journal article" date="2019" name="Int. J. Syst. Evol. Microbiol.">
        <title>The Global Catalogue of Microorganisms (GCM) 10K type strain sequencing project: providing services to taxonomists for standard genome sequencing and annotation.</title>
        <authorList>
            <consortium name="The Broad Institute Genomics Platform"/>
            <consortium name="The Broad Institute Genome Sequencing Center for Infectious Disease"/>
            <person name="Wu L."/>
            <person name="Ma J."/>
        </authorList>
    </citation>
    <scope>NUCLEOTIDE SEQUENCE [LARGE SCALE GENOMIC DNA]</scope>
    <source>
        <strain evidence="2">CECT 7131</strain>
    </source>
</reference>
<proteinExistence type="predicted"/>
<dbReference type="Proteomes" id="UP001529369">
    <property type="component" value="Unassembled WGS sequence"/>
</dbReference>
<organism evidence="1 2">
    <name type="scientific">Paeniroseomonas aquatica</name>
    <dbReference type="NCBI Taxonomy" id="373043"/>
    <lineage>
        <taxon>Bacteria</taxon>
        <taxon>Pseudomonadati</taxon>
        <taxon>Pseudomonadota</taxon>
        <taxon>Alphaproteobacteria</taxon>
        <taxon>Acetobacterales</taxon>
        <taxon>Acetobacteraceae</taxon>
        <taxon>Paeniroseomonas</taxon>
    </lineage>
</organism>